<feature type="transmembrane region" description="Helical" evidence="8">
    <location>
        <begin position="224"/>
        <end position="243"/>
    </location>
</feature>
<evidence type="ECO:0000256" key="2">
    <source>
        <dbReference type="ARBA" id="ARBA00014334"/>
    </source>
</evidence>
<feature type="domain" description="ABC transmembrane type-1" evidence="10">
    <location>
        <begin position="86"/>
        <end position="367"/>
    </location>
</feature>
<comment type="caution">
    <text evidence="11">The sequence shown here is derived from an EMBL/GenBank/DDBJ whole genome shotgun (WGS) entry which is preliminary data.</text>
</comment>
<evidence type="ECO:0000256" key="1">
    <source>
        <dbReference type="ARBA" id="ARBA00004141"/>
    </source>
</evidence>
<dbReference type="InterPro" id="IPR003593">
    <property type="entry name" value="AAA+_ATPase"/>
</dbReference>
<dbReference type="Pfam" id="PF00005">
    <property type="entry name" value="ABC_tran"/>
    <property type="match status" value="1"/>
</dbReference>
<dbReference type="PROSITE" id="PS00211">
    <property type="entry name" value="ABC_TRANSPORTER_1"/>
    <property type="match status" value="1"/>
</dbReference>
<dbReference type="InterPro" id="IPR036640">
    <property type="entry name" value="ABC1_TM_sf"/>
</dbReference>
<dbReference type="GO" id="GO:0016020">
    <property type="term" value="C:membrane"/>
    <property type="evidence" value="ECO:0007669"/>
    <property type="project" value="UniProtKB-SubCell"/>
</dbReference>
<dbReference type="Proteomes" id="UP001157974">
    <property type="component" value="Unassembled WGS sequence"/>
</dbReference>
<dbReference type="InterPro" id="IPR003439">
    <property type="entry name" value="ABC_transporter-like_ATP-bd"/>
</dbReference>
<feature type="transmembrane region" description="Helical" evidence="8">
    <location>
        <begin position="124"/>
        <end position="149"/>
    </location>
</feature>
<keyword evidence="3 8" id="KW-0812">Transmembrane</keyword>
<dbReference type="GO" id="GO:0005524">
    <property type="term" value="F:ATP binding"/>
    <property type="evidence" value="ECO:0007669"/>
    <property type="project" value="UniProtKB-KW"/>
</dbReference>
<keyword evidence="7 8" id="KW-0472">Membrane</keyword>
<dbReference type="PANTHER" id="PTHR43394">
    <property type="entry name" value="ATP-DEPENDENT PERMEASE MDL1, MITOCHONDRIAL"/>
    <property type="match status" value="1"/>
</dbReference>
<dbReference type="PROSITE" id="PS50893">
    <property type="entry name" value="ABC_TRANSPORTER_2"/>
    <property type="match status" value="1"/>
</dbReference>
<evidence type="ECO:0000256" key="4">
    <source>
        <dbReference type="ARBA" id="ARBA00022741"/>
    </source>
</evidence>
<comment type="subcellular location">
    <subcellularLocation>
        <location evidence="1">Membrane</location>
        <topology evidence="1">Multi-pass membrane protein</topology>
    </subcellularLocation>
</comment>
<reference evidence="11 12" key="1">
    <citation type="journal article" date="2023" name="Nat. Commun.">
        <title>Origin of minicircular mitochondrial genomes in red algae.</title>
        <authorList>
            <person name="Lee Y."/>
            <person name="Cho C.H."/>
            <person name="Lee Y.M."/>
            <person name="Park S.I."/>
            <person name="Yang J.H."/>
            <person name="West J.A."/>
            <person name="Bhattacharya D."/>
            <person name="Yoon H.S."/>
        </authorList>
    </citation>
    <scope>NUCLEOTIDE SEQUENCE [LARGE SCALE GENOMIC DNA]</scope>
    <source>
        <strain evidence="11 12">CCMP1338</strain>
        <tissue evidence="11">Whole cell</tissue>
    </source>
</reference>
<keyword evidence="6 8" id="KW-1133">Transmembrane helix</keyword>
<evidence type="ECO:0000259" key="9">
    <source>
        <dbReference type="PROSITE" id="PS50893"/>
    </source>
</evidence>
<dbReference type="AlphaFoldDB" id="A0AAV8UWN7"/>
<evidence type="ECO:0000313" key="11">
    <source>
        <dbReference type="EMBL" id="KAJ8906979.1"/>
    </source>
</evidence>
<dbReference type="InterPro" id="IPR011527">
    <property type="entry name" value="ABC1_TM_dom"/>
</dbReference>
<dbReference type="InterPro" id="IPR027417">
    <property type="entry name" value="P-loop_NTPase"/>
</dbReference>
<gene>
    <name evidence="11" type="ORF">NDN08_003462</name>
</gene>
<evidence type="ECO:0000256" key="5">
    <source>
        <dbReference type="ARBA" id="ARBA00022840"/>
    </source>
</evidence>
<protein>
    <recommendedName>
        <fullName evidence="2">Probable ATP-dependent transporter ycf16</fullName>
    </recommendedName>
</protein>
<evidence type="ECO:0000313" key="12">
    <source>
        <dbReference type="Proteomes" id="UP001157974"/>
    </source>
</evidence>
<proteinExistence type="predicted"/>
<dbReference type="Gene3D" id="1.20.1560.10">
    <property type="entry name" value="ABC transporter type 1, transmembrane domain"/>
    <property type="match status" value="1"/>
</dbReference>
<feature type="domain" description="ABC transporter" evidence="9">
    <location>
        <begin position="410"/>
        <end position="634"/>
    </location>
</feature>
<evidence type="ECO:0000256" key="7">
    <source>
        <dbReference type="ARBA" id="ARBA00023136"/>
    </source>
</evidence>
<dbReference type="SUPFAM" id="SSF52540">
    <property type="entry name" value="P-loop containing nucleoside triphosphate hydrolases"/>
    <property type="match status" value="1"/>
</dbReference>
<evidence type="ECO:0000256" key="6">
    <source>
        <dbReference type="ARBA" id="ARBA00022989"/>
    </source>
</evidence>
<sequence length="634" mass="69028">MLRVSNSGVFVLRSRLIRQHFIRSPRNLSKAKRHDPKAFPQRKLSTWFQAYEDPIETWGEKVDQQRKVNIRDVLELAKPELKLISFALGCQLITSGVTMMFPMVFGRLVDALQAEEAQQSLVHIARGLTVIMSFAAFATAARVSTMGIVGERIAKRLRTALYSSIMHQELEFFDRRSSGELVNRLSADVTAVSGFLTDNLTRIVRSTATSTTGVCALFYLSPKLASVCVLVLPFAAFSSSLLGRRVRALSQEVQDKLAATTQTAAEKLSALRTVRLFGAEEKETDLYSSRVEESFSVATKLAKVEGIYTGANFLVANLTLASVLYVGGSMVINSEVTIGTLTSVCMYMVNLGFGVSNLANGYGQLLRAQGCAERIHGLMKRTPKFSTSTVASSSSGRSPAEALRHGEPLLRYDHASFEFTGGKPLLHDVNLDVWPGEIVLVRGPSGSGKSTLLALASRLYEPTSGAVQVSGKDVRDWNSKLLRQRVGVVPQDVVLFEGTVADNIAYGLDITEKDNIQSAAQKCGADSFINTLPQKFETRVEERGGNLSGGQKKLIGLARAMMRNPSVLILDEALTGLDTETESRVAQALKSLSMSDLGILMIAHGNGCSAQIADRIVNISSVRPSNRDVKRRGL</sequence>
<dbReference type="CDD" id="cd18573">
    <property type="entry name" value="ABC_6TM_ABCB10_like"/>
    <property type="match status" value="1"/>
</dbReference>
<dbReference type="GO" id="GO:0015421">
    <property type="term" value="F:ABC-type oligopeptide transporter activity"/>
    <property type="evidence" value="ECO:0007669"/>
    <property type="project" value="TreeGrafter"/>
</dbReference>
<dbReference type="InterPro" id="IPR017871">
    <property type="entry name" value="ABC_transporter-like_CS"/>
</dbReference>
<dbReference type="SUPFAM" id="SSF90123">
    <property type="entry name" value="ABC transporter transmembrane region"/>
    <property type="match status" value="1"/>
</dbReference>
<dbReference type="PANTHER" id="PTHR43394:SF1">
    <property type="entry name" value="ATP-BINDING CASSETTE SUB-FAMILY B MEMBER 10, MITOCHONDRIAL"/>
    <property type="match status" value="1"/>
</dbReference>
<evidence type="ECO:0000256" key="3">
    <source>
        <dbReference type="ARBA" id="ARBA00022692"/>
    </source>
</evidence>
<accession>A0AAV8UWN7</accession>
<keyword evidence="5" id="KW-0067">ATP-binding</keyword>
<dbReference type="PROSITE" id="PS50929">
    <property type="entry name" value="ABC_TM1F"/>
    <property type="match status" value="1"/>
</dbReference>
<dbReference type="SMART" id="SM00382">
    <property type="entry name" value="AAA"/>
    <property type="match status" value="1"/>
</dbReference>
<organism evidence="11 12">
    <name type="scientific">Rhodosorus marinus</name>
    <dbReference type="NCBI Taxonomy" id="101924"/>
    <lineage>
        <taxon>Eukaryota</taxon>
        <taxon>Rhodophyta</taxon>
        <taxon>Stylonematophyceae</taxon>
        <taxon>Stylonematales</taxon>
        <taxon>Stylonemataceae</taxon>
        <taxon>Rhodosorus</taxon>
    </lineage>
</organism>
<dbReference type="Pfam" id="PF00664">
    <property type="entry name" value="ABC_membrane"/>
    <property type="match status" value="1"/>
</dbReference>
<dbReference type="GO" id="GO:0016887">
    <property type="term" value="F:ATP hydrolysis activity"/>
    <property type="evidence" value="ECO:0007669"/>
    <property type="project" value="InterPro"/>
</dbReference>
<feature type="transmembrane region" description="Helical" evidence="8">
    <location>
        <begin position="83"/>
        <end position="104"/>
    </location>
</feature>
<dbReference type="InterPro" id="IPR039421">
    <property type="entry name" value="Type_1_exporter"/>
</dbReference>
<keyword evidence="12" id="KW-1185">Reference proteome</keyword>
<keyword evidence="4" id="KW-0547">Nucleotide-binding</keyword>
<evidence type="ECO:0000259" key="10">
    <source>
        <dbReference type="PROSITE" id="PS50929"/>
    </source>
</evidence>
<dbReference type="EMBL" id="JAMWBK010000003">
    <property type="protein sequence ID" value="KAJ8906979.1"/>
    <property type="molecule type" value="Genomic_DNA"/>
</dbReference>
<dbReference type="Gene3D" id="3.40.50.300">
    <property type="entry name" value="P-loop containing nucleotide triphosphate hydrolases"/>
    <property type="match status" value="1"/>
</dbReference>
<name>A0AAV8UWN7_9RHOD</name>
<evidence type="ECO:0000256" key="8">
    <source>
        <dbReference type="SAM" id="Phobius"/>
    </source>
</evidence>